<name>A0A238JFH7_9RHOB</name>
<dbReference type="AlphaFoldDB" id="A0A238JFH7"/>
<dbReference type="RefSeq" id="WP_099246588.1">
    <property type="nucleotide sequence ID" value="NZ_FXXP01000002.1"/>
</dbReference>
<dbReference type="EMBL" id="FXXP01000002">
    <property type="protein sequence ID" value="SMX28907.1"/>
    <property type="molecule type" value="Genomic_DNA"/>
</dbReference>
<accession>A0A238JFH7</accession>
<organism evidence="1 2">
    <name type="scientific">Pelagimonas phthalicica</name>
    <dbReference type="NCBI Taxonomy" id="1037362"/>
    <lineage>
        <taxon>Bacteria</taxon>
        <taxon>Pseudomonadati</taxon>
        <taxon>Pseudomonadota</taxon>
        <taxon>Alphaproteobacteria</taxon>
        <taxon>Rhodobacterales</taxon>
        <taxon>Roseobacteraceae</taxon>
        <taxon>Pelagimonas</taxon>
    </lineage>
</organism>
<proteinExistence type="predicted"/>
<dbReference type="OrthoDB" id="8478875at2"/>
<evidence type="ECO:0000313" key="1">
    <source>
        <dbReference type="EMBL" id="SMX28907.1"/>
    </source>
</evidence>
<sequence length="176" mass="19195">MPFIIAALGALAAIYFFVIRARGAADMASEVLDAANDVRLAARRFGFTRRTNIHPVEAIEDPDIALASLGVAFVELDKLPTQEQREALNRAMARVTEKGLNDAEELAVLGRWMVTECGTPDQAVTRLARKLYKMRGADGFGPAMEVIKMVSEAGSGQLSVKQKEALEDISRAFRIS</sequence>
<evidence type="ECO:0000313" key="2">
    <source>
        <dbReference type="Proteomes" id="UP000225972"/>
    </source>
</evidence>
<keyword evidence="2" id="KW-1185">Reference proteome</keyword>
<gene>
    <name evidence="1" type="ORF">TRP8649_03034</name>
</gene>
<reference evidence="2" key="1">
    <citation type="submission" date="2017-05" db="EMBL/GenBank/DDBJ databases">
        <authorList>
            <person name="Rodrigo-Torres L."/>
            <person name="Arahal R. D."/>
            <person name="Lucena T."/>
        </authorList>
    </citation>
    <scope>NUCLEOTIDE SEQUENCE [LARGE SCALE GENOMIC DNA]</scope>
    <source>
        <strain evidence="2">CECT 8649</strain>
    </source>
</reference>
<evidence type="ECO:0008006" key="3">
    <source>
        <dbReference type="Google" id="ProtNLM"/>
    </source>
</evidence>
<dbReference type="Proteomes" id="UP000225972">
    <property type="component" value="Unassembled WGS sequence"/>
</dbReference>
<protein>
    <recommendedName>
        <fullName evidence="3">Co-chaperone DjlA N-terminal domain-containing protein</fullName>
    </recommendedName>
</protein>